<feature type="transmembrane region" description="Helical" evidence="3">
    <location>
        <begin position="407"/>
        <end position="428"/>
    </location>
</feature>
<proteinExistence type="inferred from homology"/>
<evidence type="ECO:0000259" key="4">
    <source>
        <dbReference type="PROSITE" id="PS50850"/>
    </source>
</evidence>
<dbReference type="GO" id="GO:0022857">
    <property type="term" value="F:transmembrane transporter activity"/>
    <property type="evidence" value="ECO:0007669"/>
    <property type="project" value="InterPro"/>
</dbReference>
<dbReference type="AlphaFoldDB" id="A0A1R1PVC4"/>
<feature type="transmembrane region" description="Helical" evidence="3">
    <location>
        <begin position="47"/>
        <end position="74"/>
    </location>
</feature>
<evidence type="ECO:0000256" key="3">
    <source>
        <dbReference type="SAM" id="Phobius"/>
    </source>
</evidence>
<dbReference type="Gene3D" id="1.20.1250.20">
    <property type="entry name" value="MFS general substrate transporter like domains"/>
    <property type="match status" value="2"/>
</dbReference>
<keyword evidence="6" id="KW-1185">Reference proteome</keyword>
<dbReference type="EMBL" id="LSSK01000132">
    <property type="protein sequence ID" value="OMH84901.1"/>
    <property type="molecule type" value="Genomic_DNA"/>
</dbReference>
<evidence type="ECO:0000256" key="2">
    <source>
        <dbReference type="ARBA" id="ARBA00006727"/>
    </source>
</evidence>
<gene>
    <name evidence="5" type="ORF">AX774_g1556</name>
</gene>
<feature type="domain" description="Major facilitator superfamily (MFS) profile" evidence="4">
    <location>
        <begin position="48"/>
        <end position="430"/>
    </location>
</feature>
<comment type="subcellular location">
    <subcellularLocation>
        <location evidence="1">Membrane</location>
        <topology evidence="1">Multi-pass membrane protein</topology>
    </subcellularLocation>
</comment>
<feature type="transmembrane region" description="Helical" evidence="3">
    <location>
        <begin position="147"/>
        <end position="168"/>
    </location>
</feature>
<feature type="transmembrane region" description="Helical" evidence="3">
    <location>
        <begin position="86"/>
        <end position="105"/>
    </location>
</feature>
<dbReference type="Pfam" id="PF07690">
    <property type="entry name" value="MFS_1"/>
    <property type="match status" value="1"/>
</dbReference>
<organism evidence="5 6">
    <name type="scientific">Zancudomyces culisetae</name>
    <name type="common">Gut fungus</name>
    <name type="synonym">Smittium culisetae</name>
    <dbReference type="NCBI Taxonomy" id="1213189"/>
    <lineage>
        <taxon>Eukaryota</taxon>
        <taxon>Fungi</taxon>
        <taxon>Fungi incertae sedis</taxon>
        <taxon>Zoopagomycota</taxon>
        <taxon>Kickxellomycotina</taxon>
        <taxon>Harpellomycetes</taxon>
        <taxon>Harpellales</taxon>
        <taxon>Legeriomycetaceae</taxon>
        <taxon>Zancudomyces</taxon>
    </lineage>
</organism>
<feature type="transmembrane region" description="Helical" evidence="3">
    <location>
        <begin position="315"/>
        <end position="333"/>
    </location>
</feature>
<feature type="transmembrane region" description="Helical" evidence="3">
    <location>
        <begin position="205"/>
        <end position="226"/>
    </location>
</feature>
<dbReference type="InterPro" id="IPR011701">
    <property type="entry name" value="MFS"/>
</dbReference>
<dbReference type="PROSITE" id="PS50850">
    <property type="entry name" value="MFS"/>
    <property type="match status" value="1"/>
</dbReference>
<dbReference type="PANTHER" id="PTHR11360:SF284">
    <property type="entry name" value="EG:103B4.3 PROTEIN-RELATED"/>
    <property type="match status" value="1"/>
</dbReference>
<feature type="transmembrane region" description="Helical" evidence="3">
    <location>
        <begin position="175"/>
        <end position="199"/>
    </location>
</feature>
<evidence type="ECO:0000313" key="5">
    <source>
        <dbReference type="EMBL" id="OMH84901.1"/>
    </source>
</evidence>
<dbReference type="InterPro" id="IPR036259">
    <property type="entry name" value="MFS_trans_sf"/>
</dbReference>
<dbReference type="Proteomes" id="UP000188320">
    <property type="component" value="Unassembled WGS sequence"/>
</dbReference>
<reference evidence="6" key="1">
    <citation type="submission" date="2017-01" db="EMBL/GenBank/DDBJ databases">
        <authorList>
            <person name="Wang Y."/>
            <person name="White M."/>
            <person name="Kvist S."/>
            <person name="Moncalvo J.-M."/>
        </authorList>
    </citation>
    <scope>NUCLEOTIDE SEQUENCE [LARGE SCALE GENOMIC DNA]</scope>
    <source>
        <strain evidence="6">COL-18-3</strain>
    </source>
</reference>
<dbReference type="OrthoDB" id="6499973at2759"/>
<evidence type="ECO:0000313" key="6">
    <source>
        <dbReference type="Proteomes" id="UP000188320"/>
    </source>
</evidence>
<name>A0A1R1PVC4_ZANCU</name>
<dbReference type="SUPFAM" id="SSF103473">
    <property type="entry name" value="MFS general substrate transporter"/>
    <property type="match status" value="1"/>
</dbReference>
<comment type="caution">
    <text evidence="5">The sequence shown here is derived from an EMBL/GenBank/DDBJ whole genome shotgun (WGS) entry which is preliminary data.</text>
</comment>
<sequence length="441" mass="47748">MGKENRISSCANTVVDGEFSRKCSFDSVNGTENQSNLKEQVDTGRAWLILAVGLANYIVLFGCYMSFGIFQSYYLKVMFSDTPADVVSWISTVSTSLMLVCGPVAGPLMSVLGIKPTLALGSILGPLGLLLASFSSQVWQLVLTQGVMFGFGAAILINCSVTLTSIWFEKKRQFALVVLSFGSPLGGLFFVPVISFVLNGVGLSWAFRILFAISFVITCVGVFVLKPRQGFKSDSKPLNLSLLKDKYIILLVLYCLATGMAELIPFQYFLASIVDMGFNKGLSYNLLLIFCGASLLCRITMVLISNRVGITNMMLVSNTLTGIFTLAMWYTSTSIPTSLVYYVILGYVSGVGFSAGPVLVGAQYPKELVSQANGLLYLAYGGSYLISGPLAGFIFDKVGHRTSYSEVILVCGAFYLLSGAIALGIRIYSRKYIPRLKNGPL</sequence>
<dbReference type="InterPro" id="IPR020846">
    <property type="entry name" value="MFS_dom"/>
</dbReference>
<comment type="similarity">
    <text evidence="2">Belongs to the major facilitator superfamily. Monocarboxylate porter (TC 2.A.1.13) family.</text>
</comment>
<keyword evidence="3" id="KW-0812">Transmembrane</keyword>
<feature type="transmembrane region" description="Helical" evidence="3">
    <location>
        <begin position="339"/>
        <end position="362"/>
    </location>
</feature>
<keyword evidence="3" id="KW-0472">Membrane</keyword>
<keyword evidence="3" id="KW-1133">Transmembrane helix</keyword>
<dbReference type="GO" id="GO:0016020">
    <property type="term" value="C:membrane"/>
    <property type="evidence" value="ECO:0007669"/>
    <property type="project" value="UniProtKB-SubCell"/>
</dbReference>
<dbReference type="InterPro" id="IPR050327">
    <property type="entry name" value="Proton-linked_MCT"/>
</dbReference>
<protein>
    <submittedName>
        <fullName evidence="5">Monocarboxylate transporter 13</fullName>
    </submittedName>
</protein>
<accession>A0A1R1PVC4</accession>
<feature type="transmembrane region" description="Helical" evidence="3">
    <location>
        <begin position="117"/>
        <end position="135"/>
    </location>
</feature>
<dbReference type="PANTHER" id="PTHR11360">
    <property type="entry name" value="MONOCARBOXYLATE TRANSPORTER"/>
    <property type="match status" value="1"/>
</dbReference>
<evidence type="ECO:0000256" key="1">
    <source>
        <dbReference type="ARBA" id="ARBA00004141"/>
    </source>
</evidence>
<feature type="transmembrane region" description="Helical" evidence="3">
    <location>
        <begin position="247"/>
        <end position="270"/>
    </location>
</feature>
<feature type="transmembrane region" description="Helical" evidence="3">
    <location>
        <begin position="374"/>
        <end position="395"/>
    </location>
</feature>
<feature type="transmembrane region" description="Helical" evidence="3">
    <location>
        <begin position="282"/>
        <end position="303"/>
    </location>
</feature>